<dbReference type="InterPro" id="IPR050665">
    <property type="entry name" value="Cytochrome_P450_Monooxygen"/>
</dbReference>
<dbReference type="SUPFAM" id="SSF48264">
    <property type="entry name" value="Cytochrome P450"/>
    <property type="match status" value="1"/>
</dbReference>
<protein>
    <recommendedName>
        <fullName evidence="15">Unspecific monooxygenase</fullName>
    </recommendedName>
</protein>
<evidence type="ECO:0000256" key="5">
    <source>
        <dbReference type="ARBA" id="ARBA00022723"/>
    </source>
</evidence>
<keyword evidence="8 11" id="KW-0408">Iron</keyword>
<evidence type="ECO:0000256" key="6">
    <source>
        <dbReference type="ARBA" id="ARBA00022989"/>
    </source>
</evidence>
<accession>A0A7C9E091</accession>
<evidence type="ECO:0000256" key="12">
    <source>
        <dbReference type="RuleBase" id="RU000461"/>
    </source>
</evidence>
<evidence type="ECO:0000256" key="8">
    <source>
        <dbReference type="ARBA" id="ARBA00023004"/>
    </source>
</evidence>
<dbReference type="InterPro" id="IPR001128">
    <property type="entry name" value="Cyt_P450"/>
</dbReference>
<dbReference type="EMBL" id="GISG01192214">
    <property type="protein sequence ID" value="MBA4656440.1"/>
    <property type="molecule type" value="Transcribed_RNA"/>
</dbReference>
<keyword evidence="10 13" id="KW-0472">Membrane</keyword>
<dbReference type="PANTHER" id="PTHR24282">
    <property type="entry name" value="CYTOCHROME P450 FAMILY MEMBER"/>
    <property type="match status" value="1"/>
</dbReference>
<dbReference type="GO" id="GO:0004497">
    <property type="term" value="F:monooxygenase activity"/>
    <property type="evidence" value="ECO:0007669"/>
    <property type="project" value="UniProtKB-KW"/>
</dbReference>
<keyword evidence="9 12" id="KW-0503">Monooxygenase</keyword>
<evidence type="ECO:0000256" key="7">
    <source>
        <dbReference type="ARBA" id="ARBA00023002"/>
    </source>
</evidence>
<dbReference type="GO" id="GO:0005506">
    <property type="term" value="F:iron ion binding"/>
    <property type="evidence" value="ECO:0007669"/>
    <property type="project" value="InterPro"/>
</dbReference>
<evidence type="ECO:0008006" key="15">
    <source>
        <dbReference type="Google" id="ProtNLM"/>
    </source>
</evidence>
<dbReference type="Pfam" id="PF00067">
    <property type="entry name" value="p450"/>
    <property type="match status" value="1"/>
</dbReference>
<dbReference type="GO" id="GO:0016705">
    <property type="term" value="F:oxidoreductase activity, acting on paired donors, with incorporation or reduction of molecular oxygen"/>
    <property type="evidence" value="ECO:0007669"/>
    <property type="project" value="InterPro"/>
</dbReference>
<evidence type="ECO:0000256" key="1">
    <source>
        <dbReference type="ARBA" id="ARBA00004370"/>
    </source>
</evidence>
<evidence type="ECO:0000256" key="3">
    <source>
        <dbReference type="ARBA" id="ARBA00022617"/>
    </source>
</evidence>
<dbReference type="PANTHER" id="PTHR24282:SF260">
    <property type="entry name" value="CYTOCHROME P450 714C2-LIKE"/>
    <property type="match status" value="1"/>
</dbReference>
<evidence type="ECO:0000256" key="10">
    <source>
        <dbReference type="ARBA" id="ARBA00023136"/>
    </source>
</evidence>
<dbReference type="GO" id="GO:0020037">
    <property type="term" value="F:heme binding"/>
    <property type="evidence" value="ECO:0007669"/>
    <property type="project" value="InterPro"/>
</dbReference>
<dbReference type="InterPro" id="IPR036396">
    <property type="entry name" value="Cyt_P450_sf"/>
</dbReference>
<comment type="subcellular location">
    <subcellularLocation>
        <location evidence="1">Membrane</location>
    </subcellularLocation>
</comment>
<keyword evidence="7 12" id="KW-0560">Oxidoreductase</keyword>
<dbReference type="PRINTS" id="PR00385">
    <property type="entry name" value="P450"/>
</dbReference>
<reference evidence="14" key="2">
    <citation type="submission" date="2020-07" db="EMBL/GenBank/DDBJ databases">
        <authorList>
            <person name="Vera ALvarez R."/>
            <person name="Arias-Moreno D.M."/>
            <person name="Jimenez-Jacinto V."/>
            <person name="Jimenez-Bremont J.F."/>
            <person name="Swaminathan K."/>
            <person name="Moose S.P."/>
            <person name="Guerrero-Gonzalez M.L."/>
            <person name="Marino-Ramirez L."/>
            <person name="Landsman D."/>
            <person name="Rodriguez-Kessler M."/>
            <person name="Delgado-Sanchez P."/>
        </authorList>
    </citation>
    <scope>NUCLEOTIDE SEQUENCE</scope>
    <source>
        <tissue evidence="14">Cladode</tissue>
    </source>
</reference>
<evidence type="ECO:0000256" key="11">
    <source>
        <dbReference type="PIRSR" id="PIRSR602401-1"/>
    </source>
</evidence>
<evidence type="ECO:0000256" key="9">
    <source>
        <dbReference type="ARBA" id="ARBA00023033"/>
    </source>
</evidence>
<dbReference type="GO" id="GO:0016020">
    <property type="term" value="C:membrane"/>
    <property type="evidence" value="ECO:0007669"/>
    <property type="project" value="UniProtKB-SubCell"/>
</dbReference>
<evidence type="ECO:0000256" key="13">
    <source>
        <dbReference type="SAM" id="Phobius"/>
    </source>
</evidence>
<proteinExistence type="inferred from homology"/>
<comment type="similarity">
    <text evidence="2 12">Belongs to the cytochrome P450 family.</text>
</comment>
<dbReference type="PROSITE" id="PS00086">
    <property type="entry name" value="CYTOCHROME_P450"/>
    <property type="match status" value="1"/>
</dbReference>
<feature type="binding site" description="axial binding residue" evidence="11">
    <location>
        <position position="469"/>
    </location>
    <ligand>
        <name>heme</name>
        <dbReference type="ChEBI" id="CHEBI:30413"/>
    </ligand>
    <ligandPart>
        <name>Fe</name>
        <dbReference type="ChEBI" id="CHEBI:18248"/>
    </ligandPart>
</feature>
<dbReference type="Gene3D" id="1.10.630.10">
    <property type="entry name" value="Cytochrome P450"/>
    <property type="match status" value="1"/>
</dbReference>
<evidence type="ECO:0000256" key="4">
    <source>
        <dbReference type="ARBA" id="ARBA00022692"/>
    </source>
</evidence>
<sequence>MDAVLTVVMGSIIVALIGYTYGVLVLNPKRVRSKLERQGIKGPSPCSILLGNIPQIRQIKLQITHSDSIPNHPSDDPTGSLCHDWPSILFPHLKLWRCQYGPVFIYSTGSIQMLCIMDPDIVKEIILCSSLDLGKPPYLSKDRGPLLGQGVISSSGSIWAHQRKVISPEFYPDKVKGMLGLMVEATTSMLGSWAGRINSSGGTAEITVDEDLRSLSADIISRAAFGSNYSLGKDIFSKLRALQQLMAKTVFIGIPGSRYVPTKNNFEIRRLEKEINSMILRVVGERMKAKHENDFLQKILEGARTCIETDFTSNIDIKKLIVDNCKTIYFAGHETTATTAAWSLMLLAAYPDWQARARAEVLEVCGGRIPAADDLRNLKVLTMIVQETLRLYPPAVFVTRAALEDARLKDIQVPKGLDIQIPVSLLHQSPDFWGPDAHRFNPKRFANGTGAACKAQHAYMPFGFGARVCLGQHFAMVELKVILSLILSKFSFSLSPAYCHSPAFRLVIQPEHGVKLLFRRA</sequence>
<keyword evidence="5 11" id="KW-0479">Metal-binding</keyword>
<name>A0A7C9E091_OPUST</name>
<dbReference type="InterPro" id="IPR017972">
    <property type="entry name" value="Cyt_P450_CS"/>
</dbReference>
<comment type="cofactor">
    <cofactor evidence="11">
        <name>heme</name>
        <dbReference type="ChEBI" id="CHEBI:30413"/>
    </cofactor>
</comment>
<feature type="transmembrane region" description="Helical" evidence="13">
    <location>
        <begin position="6"/>
        <end position="27"/>
    </location>
</feature>
<dbReference type="InterPro" id="IPR002401">
    <property type="entry name" value="Cyt_P450_E_grp-I"/>
</dbReference>
<keyword evidence="4 13" id="KW-0812">Transmembrane</keyword>
<evidence type="ECO:0000256" key="2">
    <source>
        <dbReference type="ARBA" id="ARBA00010617"/>
    </source>
</evidence>
<keyword evidence="3 11" id="KW-0349">Heme</keyword>
<keyword evidence="6 13" id="KW-1133">Transmembrane helix</keyword>
<reference evidence="14" key="1">
    <citation type="journal article" date="2013" name="J. Plant Res.">
        <title>Effect of fungi and light on seed germination of three Opuntia species from semiarid lands of central Mexico.</title>
        <authorList>
            <person name="Delgado-Sanchez P."/>
            <person name="Jimenez-Bremont J.F."/>
            <person name="Guerrero-Gonzalez Mde L."/>
            <person name="Flores J."/>
        </authorList>
    </citation>
    <scope>NUCLEOTIDE SEQUENCE</scope>
    <source>
        <tissue evidence="14">Cladode</tissue>
    </source>
</reference>
<dbReference type="AlphaFoldDB" id="A0A7C9E091"/>
<dbReference type="PRINTS" id="PR00463">
    <property type="entry name" value="EP450I"/>
</dbReference>
<evidence type="ECO:0000313" key="14">
    <source>
        <dbReference type="EMBL" id="MBA4656440.1"/>
    </source>
</evidence>
<organism evidence="14">
    <name type="scientific">Opuntia streptacantha</name>
    <name type="common">Prickly pear cactus</name>
    <name type="synonym">Opuntia cardona</name>
    <dbReference type="NCBI Taxonomy" id="393608"/>
    <lineage>
        <taxon>Eukaryota</taxon>
        <taxon>Viridiplantae</taxon>
        <taxon>Streptophyta</taxon>
        <taxon>Embryophyta</taxon>
        <taxon>Tracheophyta</taxon>
        <taxon>Spermatophyta</taxon>
        <taxon>Magnoliopsida</taxon>
        <taxon>eudicotyledons</taxon>
        <taxon>Gunneridae</taxon>
        <taxon>Pentapetalae</taxon>
        <taxon>Caryophyllales</taxon>
        <taxon>Cactineae</taxon>
        <taxon>Cactaceae</taxon>
        <taxon>Opuntioideae</taxon>
        <taxon>Opuntia</taxon>
    </lineage>
</organism>